<comment type="catalytic activity">
    <reaction evidence="5">
        <text>xylitol + NAD(+) = D-xylose + NADH + H(+)</text>
        <dbReference type="Rhea" id="RHEA:27441"/>
        <dbReference type="ChEBI" id="CHEBI:15378"/>
        <dbReference type="ChEBI" id="CHEBI:17151"/>
        <dbReference type="ChEBI" id="CHEBI:53455"/>
        <dbReference type="ChEBI" id="CHEBI:57540"/>
        <dbReference type="ChEBI" id="CHEBI:57945"/>
        <dbReference type="EC" id="1.1.1.307"/>
    </reaction>
</comment>
<keyword evidence="11" id="KW-1185">Reference proteome</keyword>
<evidence type="ECO:0000256" key="8">
    <source>
        <dbReference type="PIRSR" id="PIRSR000097-3"/>
    </source>
</evidence>
<evidence type="ECO:0000313" key="10">
    <source>
        <dbReference type="EMBL" id="KPI44421.1"/>
    </source>
</evidence>
<dbReference type="InterPro" id="IPR020471">
    <property type="entry name" value="AKR"/>
</dbReference>
<feature type="binding site" evidence="7">
    <location>
        <position position="134"/>
    </location>
    <ligand>
        <name>substrate</name>
    </ligand>
</feature>
<dbReference type="FunFam" id="3.20.20.100:FF:000002">
    <property type="entry name" value="2,5-diketo-D-gluconic acid reductase A"/>
    <property type="match status" value="1"/>
</dbReference>
<dbReference type="Gene3D" id="3.20.20.100">
    <property type="entry name" value="NADP-dependent oxidoreductase domain"/>
    <property type="match status" value="1"/>
</dbReference>
<evidence type="ECO:0000256" key="4">
    <source>
        <dbReference type="ARBA" id="ARBA00047534"/>
    </source>
</evidence>
<feature type="domain" description="NADP-dependent oxidoreductase" evidence="9">
    <location>
        <begin position="44"/>
        <end position="313"/>
    </location>
</feature>
<gene>
    <name evidence="10" type="ORF">AB675_8669</name>
</gene>
<evidence type="ECO:0000256" key="7">
    <source>
        <dbReference type="PIRSR" id="PIRSR000097-2"/>
    </source>
</evidence>
<reference evidence="10 11" key="1">
    <citation type="submission" date="2015-06" db="EMBL/GenBank/DDBJ databases">
        <title>Draft genome of the ant-associated black yeast Phialophora attae CBS 131958.</title>
        <authorList>
            <person name="Moreno L.F."/>
            <person name="Stielow B.J."/>
            <person name="de Hoog S."/>
            <person name="Vicente V.A."/>
            <person name="Weiss V.A."/>
            <person name="de Vries M."/>
            <person name="Cruz L.M."/>
            <person name="Souza E.M."/>
        </authorList>
    </citation>
    <scope>NUCLEOTIDE SEQUENCE [LARGE SCALE GENOMIC DNA]</scope>
    <source>
        <strain evidence="10 11">CBS 131958</strain>
    </source>
</reference>
<protein>
    <recommendedName>
        <fullName evidence="1">D-xylose reductase [NAD(P)H]</fullName>
        <ecNumber evidence="1">1.1.1.307</ecNumber>
    </recommendedName>
</protein>
<dbReference type="PANTHER" id="PTHR11732">
    <property type="entry name" value="ALDO/KETO REDUCTASE"/>
    <property type="match status" value="1"/>
</dbReference>
<evidence type="ECO:0000256" key="6">
    <source>
        <dbReference type="PIRSR" id="PIRSR000097-1"/>
    </source>
</evidence>
<name>A0A0N0NQX1_9EURO</name>
<dbReference type="SUPFAM" id="SSF51430">
    <property type="entry name" value="NAD(P)-linked oxidoreductase"/>
    <property type="match status" value="1"/>
</dbReference>
<evidence type="ECO:0000256" key="1">
    <source>
        <dbReference type="ARBA" id="ARBA00012845"/>
    </source>
</evidence>
<evidence type="ECO:0000259" key="9">
    <source>
        <dbReference type="Pfam" id="PF00248"/>
    </source>
</evidence>
<feature type="site" description="Lowers pKa of active site Tyr" evidence="8">
    <location>
        <position position="101"/>
    </location>
</feature>
<dbReference type="PRINTS" id="PR00069">
    <property type="entry name" value="ALDKETRDTASE"/>
</dbReference>
<dbReference type="VEuPathDB" id="FungiDB:AB675_8669"/>
<accession>A0A0N0NQX1</accession>
<dbReference type="PROSITE" id="PS00062">
    <property type="entry name" value="ALDOKETO_REDUCTASE_2"/>
    <property type="match status" value="1"/>
</dbReference>
<dbReference type="OrthoDB" id="416253at2759"/>
<dbReference type="CDD" id="cd19071">
    <property type="entry name" value="AKR_AKR1-5-like"/>
    <property type="match status" value="1"/>
</dbReference>
<comment type="function">
    <text evidence="3">Catalyzes the initial reaction in the xylose utilization pathway by reducing D-xylose into xylitol. Xylose is a major component of hemicelluloses such as xylan. Most fungi utilize D-xylose via three enzymatic reactions, xylose reductase (XR), xylitol dehydrogenase (XDH), and xylulokinase, to form xylulose 5-phosphate, which enters pentose phosphate pathway.</text>
</comment>
<evidence type="ECO:0000256" key="5">
    <source>
        <dbReference type="ARBA" id="ARBA00049485"/>
    </source>
</evidence>
<dbReference type="AlphaFoldDB" id="A0A0N0NQX1"/>
<comment type="catalytic activity">
    <reaction evidence="4">
        <text>xylitol + NADP(+) = D-xylose + NADPH + H(+)</text>
        <dbReference type="Rhea" id="RHEA:27445"/>
        <dbReference type="ChEBI" id="CHEBI:15378"/>
        <dbReference type="ChEBI" id="CHEBI:17151"/>
        <dbReference type="ChEBI" id="CHEBI:53455"/>
        <dbReference type="ChEBI" id="CHEBI:57783"/>
        <dbReference type="ChEBI" id="CHEBI:58349"/>
        <dbReference type="EC" id="1.1.1.307"/>
    </reaction>
</comment>
<dbReference type="EC" id="1.1.1.307" evidence="1"/>
<dbReference type="STRING" id="1664694.A0A0N0NQX1"/>
<sequence>MWRTQCRRQVARVANTSILGAQRYLANYTRTLLPLNNDTKIPALGFGTWQDKDAQEDAVYHALNAGYRHIDTARVYGTEPAVAKGIARANVPRSELYLTTKLWNNSHHPDDVLPALDASLKDLKTDYVDLYLMHWPGAFKSGPVLRPTKDGKVLTDNIDYLDTWKAMESLLSTGKTKSIGISNFSKTEVERLLSKSKTPPAVHQYECHPYLAQHSFADFHKSNNIHVTQYSPFGNSNTVYSKGKDIAKLIDDPMLADIGKKYGKNGAQVALAWGIAKGRSVIPKSKTPSRIKLNLEGDFVLEDVDVGKIDSLDRKLRFNDPSDSFGYNFYVGLDGKE</sequence>
<evidence type="ECO:0000256" key="3">
    <source>
        <dbReference type="ARBA" id="ARBA00025065"/>
    </source>
</evidence>
<feature type="active site" description="Proton donor" evidence="6">
    <location>
        <position position="76"/>
    </location>
</feature>
<dbReference type="GeneID" id="28741014"/>
<dbReference type="InterPro" id="IPR023210">
    <property type="entry name" value="NADP_OxRdtase_dom"/>
</dbReference>
<comment type="caution">
    <text evidence="10">The sequence shown here is derived from an EMBL/GenBank/DDBJ whole genome shotgun (WGS) entry which is preliminary data.</text>
</comment>
<dbReference type="GO" id="GO:0016616">
    <property type="term" value="F:oxidoreductase activity, acting on the CH-OH group of donors, NAD or NADP as acceptor"/>
    <property type="evidence" value="ECO:0007669"/>
    <property type="project" value="UniProtKB-ARBA"/>
</dbReference>
<dbReference type="RefSeq" id="XP_018004384.1">
    <property type="nucleotide sequence ID" value="XM_018149134.1"/>
</dbReference>
<proteinExistence type="predicted"/>
<dbReference type="PIRSF" id="PIRSF000097">
    <property type="entry name" value="AKR"/>
    <property type="match status" value="1"/>
</dbReference>
<dbReference type="InterPro" id="IPR036812">
    <property type="entry name" value="NAD(P)_OxRdtase_dom_sf"/>
</dbReference>
<organism evidence="10 11">
    <name type="scientific">Cyphellophora attinorum</name>
    <dbReference type="NCBI Taxonomy" id="1664694"/>
    <lineage>
        <taxon>Eukaryota</taxon>
        <taxon>Fungi</taxon>
        <taxon>Dikarya</taxon>
        <taxon>Ascomycota</taxon>
        <taxon>Pezizomycotina</taxon>
        <taxon>Eurotiomycetes</taxon>
        <taxon>Chaetothyriomycetidae</taxon>
        <taxon>Chaetothyriales</taxon>
        <taxon>Cyphellophoraceae</taxon>
        <taxon>Cyphellophora</taxon>
    </lineage>
</organism>
<evidence type="ECO:0000313" key="11">
    <source>
        <dbReference type="Proteomes" id="UP000038010"/>
    </source>
</evidence>
<dbReference type="Pfam" id="PF00248">
    <property type="entry name" value="Aldo_ket_red"/>
    <property type="match status" value="1"/>
</dbReference>
<dbReference type="InterPro" id="IPR018170">
    <property type="entry name" value="Aldo/ket_reductase_CS"/>
</dbReference>
<keyword evidence="2" id="KW-0560">Oxidoreductase</keyword>
<evidence type="ECO:0000256" key="2">
    <source>
        <dbReference type="ARBA" id="ARBA00023002"/>
    </source>
</evidence>
<dbReference type="EMBL" id="LFJN01000003">
    <property type="protein sequence ID" value="KPI44421.1"/>
    <property type="molecule type" value="Genomic_DNA"/>
</dbReference>
<dbReference type="Proteomes" id="UP000038010">
    <property type="component" value="Unassembled WGS sequence"/>
</dbReference>